<dbReference type="Proteomes" id="UP000078046">
    <property type="component" value="Unassembled WGS sequence"/>
</dbReference>
<dbReference type="EMBL" id="LWCA01000406">
    <property type="protein sequence ID" value="OAF68670.1"/>
    <property type="molecule type" value="Genomic_DNA"/>
</dbReference>
<name>A0A177B3E2_9BILA</name>
<accession>A0A177B3E2</accession>
<evidence type="ECO:0000313" key="2">
    <source>
        <dbReference type="Proteomes" id="UP000078046"/>
    </source>
</evidence>
<gene>
    <name evidence="1" type="ORF">A3Q56_03599</name>
</gene>
<reference evidence="1 2" key="1">
    <citation type="submission" date="2016-04" db="EMBL/GenBank/DDBJ databases">
        <title>The genome of Intoshia linei affirms orthonectids as highly simplified spiralians.</title>
        <authorList>
            <person name="Mikhailov K.V."/>
            <person name="Slusarev G.S."/>
            <person name="Nikitin M.A."/>
            <person name="Logacheva M.D."/>
            <person name="Penin A."/>
            <person name="Aleoshin V."/>
            <person name="Panchin Y.V."/>
        </authorList>
    </citation>
    <scope>NUCLEOTIDE SEQUENCE [LARGE SCALE GENOMIC DNA]</scope>
    <source>
        <strain evidence="1">Intl2013</strain>
        <tissue evidence="1">Whole animal</tissue>
    </source>
</reference>
<organism evidence="1 2">
    <name type="scientific">Intoshia linei</name>
    <dbReference type="NCBI Taxonomy" id="1819745"/>
    <lineage>
        <taxon>Eukaryota</taxon>
        <taxon>Metazoa</taxon>
        <taxon>Spiralia</taxon>
        <taxon>Lophotrochozoa</taxon>
        <taxon>Mesozoa</taxon>
        <taxon>Orthonectida</taxon>
        <taxon>Rhopaluridae</taxon>
        <taxon>Intoshia</taxon>
    </lineage>
</organism>
<proteinExistence type="predicted"/>
<comment type="caution">
    <text evidence="1">The sequence shown here is derived from an EMBL/GenBank/DDBJ whole genome shotgun (WGS) entry which is preliminary data.</text>
</comment>
<keyword evidence="2" id="KW-1185">Reference proteome</keyword>
<sequence>MKSILKIVQGKKKTKRSLCNTKTVERKRKISIETKLEKYDTIKALNLIENFPNKTDTEPDVETVNYIPPLDTAQGRKFAYNFYRRIKNSMTLSDESQGYYSGSTSFTSYCPKATSCFSFEQMQPKQSSSPIATYIPEKSSSSCVNLPTARNNQIKQRQKAMKKNYKKGNVVEYVSFI</sequence>
<protein>
    <submittedName>
        <fullName evidence="1">Uncharacterized protein</fullName>
    </submittedName>
</protein>
<evidence type="ECO:0000313" key="1">
    <source>
        <dbReference type="EMBL" id="OAF68670.1"/>
    </source>
</evidence>
<dbReference type="AlphaFoldDB" id="A0A177B3E2"/>